<dbReference type="AlphaFoldDB" id="A0A835F8D9"/>
<sequence>MNVALVDWFHELAGSAIDTTAKGTRSLAILVVWTVWCERNARIFNEQEKPIAKIIDDIKDTARLWGAAGAKHLAALVDRPISESSLCIF</sequence>
<dbReference type="OrthoDB" id="1435117at2759"/>
<keyword evidence="2" id="KW-1185">Reference proteome</keyword>
<dbReference type="EMBL" id="JACEFO010001613">
    <property type="protein sequence ID" value="KAF8730933.1"/>
    <property type="molecule type" value="Genomic_DNA"/>
</dbReference>
<evidence type="ECO:0000313" key="2">
    <source>
        <dbReference type="Proteomes" id="UP000636709"/>
    </source>
</evidence>
<protein>
    <submittedName>
        <fullName evidence="1">Uncharacterized protein</fullName>
    </submittedName>
</protein>
<accession>A0A835F8D9</accession>
<evidence type="ECO:0000313" key="1">
    <source>
        <dbReference type="EMBL" id="KAF8730933.1"/>
    </source>
</evidence>
<proteinExistence type="predicted"/>
<comment type="caution">
    <text evidence="1">The sequence shown here is derived from an EMBL/GenBank/DDBJ whole genome shotgun (WGS) entry which is preliminary data.</text>
</comment>
<name>A0A835F8D9_9POAL</name>
<reference evidence="1" key="1">
    <citation type="submission" date="2020-07" db="EMBL/GenBank/DDBJ databases">
        <title>Genome sequence and genetic diversity analysis of an under-domesticated orphan crop, white fonio (Digitaria exilis).</title>
        <authorList>
            <person name="Bennetzen J.L."/>
            <person name="Chen S."/>
            <person name="Ma X."/>
            <person name="Wang X."/>
            <person name="Yssel A.E.J."/>
            <person name="Chaluvadi S.R."/>
            <person name="Johnson M."/>
            <person name="Gangashetty P."/>
            <person name="Hamidou F."/>
            <person name="Sanogo M.D."/>
            <person name="Zwaenepoel A."/>
            <person name="Wallace J."/>
            <person name="Van De Peer Y."/>
            <person name="Van Deynze A."/>
        </authorList>
    </citation>
    <scope>NUCLEOTIDE SEQUENCE</scope>
    <source>
        <tissue evidence="1">Leaves</tissue>
    </source>
</reference>
<dbReference type="Proteomes" id="UP000636709">
    <property type="component" value="Unassembled WGS sequence"/>
</dbReference>
<organism evidence="1 2">
    <name type="scientific">Digitaria exilis</name>
    <dbReference type="NCBI Taxonomy" id="1010633"/>
    <lineage>
        <taxon>Eukaryota</taxon>
        <taxon>Viridiplantae</taxon>
        <taxon>Streptophyta</taxon>
        <taxon>Embryophyta</taxon>
        <taxon>Tracheophyta</taxon>
        <taxon>Spermatophyta</taxon>
        <taxon>Magnoliopsida</taxon>
        <taxon>Liliopsida</taxon>
        <taxon>Poales</taxon>
        <taxon>Poaceae</taxon>
        <taxon>PACMAD clade</taxon>
        <taxon>Panicoideae</taxon>
        <taxon>Panicodae</taxon>
        <taxon>Paniceae</taxon>
        <taxon>Anthephorinae</taxon>
        <taxon>Digitaria</taxon>
    </lineage>
</organism>
<gene>
    <name evidence="1" type="ORF">HU200_016807</name>
</gene>